<keyword evidence="2" id="KW-1185">Reference proteome</keyword>
<evidence type="ECO:0000313" key="2">
    <source>
        <dbReference type="Proteomes" id="UP000320055"/>
    </source>
</evidence>
<sequence>MIIWKREHPPEAIARYDDSQLLDYKDESAILANFKS</sequence>
<dbReference type="Proteomes" id="UP000320055">
    <property type="component" value="Unassembled WGS sequence"/>
</dbReference>
<organism evidence="1 2">
    <name type="scientific">Hyella patelloides LEGE 07179</name>
    <dbReference type="NCBI Taxonomy" id="945734"/>
    <lineage>
        <taxon>Bacteria</taxon>
        <taxon>Bacillati</taxon>
        <taxon>Cyanobacteriota</taxon>
        <taxon>Cyanophyceae</taxon>
        <taxon>Pleurocapsales</taxon>
        <taxon>Hyellaceae</taxon>
        <taxon>Hyella</taxon>
    </lineage>
</organism>
<protein>
    <submittedName>
        <fullName evidence="1">Uncharacterized protein</fullName>
    </submittedName>
</protein>
<reference evidence="1 2" key="1">
    <citation type="submission" date="2019-01" db="EMBL/GenBank/DDBJ databases">
        <authorList>
            <person name="Brito A."/>
        </authorList>
    </citation>
    <scope>NUCLEOTIDE SEQUENCE [LARGE SCALE GENOMIC DNA]</scope>
    <source>
        <strain evidence="1">1</strain>
    </source>
</reference>
<dbReference type="EMBL" id="CAACVJ010000013">
    <property type="protein sequence ID" value="VEP11607.1"/>
    <property type="molecule type" value="Genomic_DNA"/>
</dbReference>
<evidence type="ECO:0000313" key="1">
    <source>
        <dbReference type="EMBL" id="VEP11607.1"/>
    </source>
</evidence>
<name>A0A563VJV0_9CYAN</name>
<gene>
    <name evidence="1" type="ORF">H1P_110057</name>
</gene>
<proteinExistence type="predicted"/>
<dbReference type="AlphaFoldDB" id="A0A563VJV0"/>
<accession>A0A563VJV0</accession>